<organism evidence="1 2">
    <name type="scientific">Glycocaulis alkaliphilus</name>
    <dbReference type="NCBI Taxonomy" id="1434191"/>
    <lineage>
        <taxon>Bacteria</taxon>
        <taxon>Pseudomonadati</taxon>
        <taxon>Pseudomonadota</taxon>
        <taxon>Alphaproteobacteria</taxon>
        <taxon>Maricaulales</taxon>
        <taxon>Maricaulaceae</taxon>
        <taxon>Glycocaulis</taxon>
    </lineage>
</organism>
<dbReference type="Proteomes" id="UP000286954">
    <property type="component" value="Chromosome"/>
</dbReference>
<dbReference type="EMBL" id="CP018911">
    <property type="protein sequence ID" value="AZU05233.1"/>
    <property type="molecule type" value="Genomic_DNA"/>
</dbReference>
<keyword evidence="2" id="KW-1185">Reference proteome</keyword>
<dbReference type="AlphaFoldDB" id="A0A3T0ED92"/>
<accession>A0A3T0ED92</accession>
<reference evidence="1 2" key="1">
    <citation type="submission" date="2016-12" db="EMBL/GenBank/DDBJ databases">
        <title>The genome of dimorphic prosthecate Glycocaulis alkaliphilus 6b-8t, isolated from crude oil dictates its adaptability in petroleum environments.</title>
        <authorList>
            <person name="Wu X.-L."/>
            <person name="Geng S."/>
        </authorList>
    </citation>
    <scope>NUCLEOTIDE SEQUENCE [LARGE SCALE GENOMIC DNA]</scope>
    <source>
        <strain evidence="1 2">6B-8</strain>
    </source>
</reference>
<protein>
    <submittedName>
        <fullName evidence="1">Uncharacterized protein</fullName>
    </submittedName>
</protein>
<dbReference type="OrthoDB" id="7202252at2"/>
<gene>
    <name evidence="1" type="ORF">X907_2723</name>
</gene>
<sequence length="223" mass="24188">MNTLTFAAAEPSASRAVAAARLRARVVRNARIVLIVLIGALVANLLVQSFLAGNHEPAARPAMLGDGERIVNPRFTGRDAHGRAYVVTADSAVRRMVGLGNLTDLESPRIDYALLFGGSRQPDASEVLSRMGVYDDATRTLRMSDTVRFTTRSGYEFRTEGASIDLDEGVVYGEEPVQGRAPWGGVQAYGFELHEEGRRLRFTGGVVTRFYVGDGASAPEEDR</sequence>
<dbReference type="RefSeq" id="WP_127568842.1">
    <property type="nucleotide sequence ID" value="NZ_BMFB01000004.1"/>
</dbReference>
<evidence type="ECO:0000313" key="2">
    <source>
        <dbReference type="Proteomes" id="UP000286954"/>
    </source>
</evidence>
<evidence type="ECO:0000313" key="1">
    <source>
        <dbReference type="EMBL" id="AZU05233.1"/>
    </source>
</evidence>
<dbReference type="Pfam" id="PF06835">
    <property type="entry name" value="LptC"/>
    <property type="match status" value="1"/>
</dbReference>
<name>A0A3T0ED92_9PROT</name>
<dbReference type="KEGG" id="gak:X907_2723"/>
<dbReference type="InterPro" id="IPR010664">
    <property type="entry name" value="LipoPS_assembly_LptC-rel"/>
</dbReference>
<proteinExistence type="predicted"/>